<feature type="compositionally biased region" description="Basic and acidic residues" evidence="1">
    <location>
        <begin position="97"/>
        <end position="108"/>
    </location>
</feature>
<accession>A0AAD4W439</accession>
<proteinExistence type="predicted"/>
<dbReference type="Proteomes" id="UP001054821">
    <property type="component" value="Chromosome 3"/>
</dbReference>
<gene>
    <name evidence="2" type="ORF">L3X38_015798</name>
</gene>
<feature type="compositionally biased region" description="Polar residues" evidence="1">
    <location>
        <begin position="68"/>
        <end position="82"/>
    </location>
</feature>
<reference evidence="2 3" key="1">
    <citation type="journal article" date="2022" name="G3 (Bethesda)">
        <title>Whole-genome sequence and methylome profiling of the almond [Prunus dulcis (Mill.) D.A. Webb] cultivar 'Nonpareil'.</title>
        <authorList>
            <person name="D'Amico-Willman K.M."/>
            <person name="Ouma W.Z."/>
            <person name="Meulia T."/>
            <person name="Sideli G.M."/>
            <person name="Gradziel T.M."/>
            <person name="Fresnedo-Ramirez J."/>
        </authorList>
    </citation>
    <scope>NUCLEOTIDE SEQUENCE [LARGE SCALE GENOMIC DNA]</scope>
    <source>
        <strain evidence="2">Clone GOH B32 T37-40</strain>
    </source>
</reference>
<protein>
    <submittedName>
        <fullName evidence="2">Uncharacterized protein</fullName>
    </submittedName>
</protein>
<feature type="region of interest" description="Disordered" evidence="1">
    <location>
        <begin position="94"/>
        <end position="116"/>
    </location>
</feature>
<dbReference type="AlphaFoldDB" id="A0AAD4W439"/>
<evidence type="ECO:0000256" key="1">
    <source>
        <dbReference type="SAM" id="MobiDB-lite"/>
    </source>
</evidence>
<feature type="region of interest" description="Disordered" evidence="1">
    <location>
        <begin position="1"/>
        <end position="21"/>
    </location>
</feature>
<name>A0AAD4W439_PRUDU</name>
<dbReference type="EMBL" id="JAJFAZ020000003">
    <property type="protein sequence ID" value="KAI5336530.1"/>
    <property type="molecule type" value="Genomic_DNA"/>
</dbReference>
<sequence>MLSPPIADSRPRPRNEKPIVQFQELKSSPVLKVNSTMKKIEEMLEQLTLAKPEKGEKSGIKTLDSFAASPSESESVNSETSDISKIENAFRNLEVQTEPRVKKLEKHISPTSLRKN</sequence>
<keyword evidence="3" id="KW-1185">Reference proteome</keyword>
<feature type="region of interest" description="Disordered" evidence="1">
    <location>
        <begin position="52"/>
        <end position="82"/>
    </location>
</feature>
<evidence type="ECO:0000313" key="3">
    <source>
        <dbReference type="Proteomes" id="UP001054821"/>
    </source>
</evidence>
<evidence type="ECO:0000313" key="2">
    <source>
        <dbReference type="EMBL" id="KAI5336530.1"/>
    </source>
</evidence>
<comment type="caution">
    <text evidence="2">The sequence shown here is derived from an EMBL/GenBank/DDBJ whole genome shotgun (WGS) entry which is preliminary data.</text>
</comment>
<organism evidence="2 3">
    <name type="scientific">Prunus dulcis</name>
    <name type="common">Almond</name>
    <name type="synonym">Amygdalus dulcis</name>
    <dbReference type="NCBI Taxonomy" id="3755"/>
    <lineage>
        <taxon>Eukaryota</taxon>
        <taxon>Viridiplantae</taxon>
        <taxon>Streptophyta</taxon>
        <taxon>Embryophyta</taxon>
        <taxon>Tracheophyta</taxon>
        <taxon>Spermatophyta</taxon>
        <taxon>Magnoliopsida</taxon>
        <taxon>eudicotyledons</taxon>
        <taxon>Gunneridae</taxon>
        <taxon>Pentapetalae</taxon>
        <taxon>rosids</taxon>
        <taxon>fabids</taxon>
        <taxon>Rosales</taxon>
        <taxon>Rosaceae</taxon>
        <taxon>Amygdaloideae</taxon>
        <taxon>Amygdaleae</taxon>
        <taxon>Prunus</taxon>
    </lineage>
</organism>